<dbReference type="Gene3D" id="3.40.50.1820">
    <property type="entry name" value="alpha/beta hydrolase"/>
    <property type="match status" value="1"/>
</dbReference>
<accession>A0ABR9XP16</accession>
<dbReference type="InterPro" id="IPR029058">
    <property type="entry name" value="AB_hydrolase_fold"/>
</dbReference>
<comment type="subunit">
    <text evidence="3">Monomer.</text>
</comment>
<comment type="caution">
    <text evidence="5">The sequence shown here is derived from an EMBL/GenBank/DDBJ whole genome shotgun (WGS) entry which is preliminary data.</text>
</comment>
<evidence type="ECO:0000313" key="5">
    <source>
        <dbReference type="EMBL" id="MBF0635612.1"/>
    </source>
</evidence>
<dbReference type="PANTHER" id="PTHR42916">
    <property type="entry name" value="2-SUCCINYL-5-ENOLPYRUVYL-6-HYDROXY-3-CYCLOHEXENE-1-CARBOXYLATE SYNTHASE"/>
    <property type="match status" value="1"/>
</dbReference>
<dbReference type="Pfam" id="PF00561">
    <property type="entry name" value="Abhydrolase_1"/>
    <property type="match status" value="1"/>
</dbReference>
<evidence type="ECO:0000256" key="2">
    <source>
        <dbReference type="ARBA" id="ARBA00023239"/>
    </source>
</evidence>
<gene>
    <name evidence="3 5" type="primary">menH</name>
    <name evidence="5" type="ORF">INT08_00260</name>
</gene>
<evidence type="ECO:0000259" key="4">
    <source>
        <dbReference type="Pfam" id="PF00561"/>
    </source>
</evidence>
<evidence type="ECO:0000256" key="1">
    <source>
        <dbReference type="ARBA" id="ARBA00022428"/>
    </source>
</evidence>
<organism evidence="5 6">
    <name type="scientific">Prosthecochloris ethylica</name>
    <dbReference type="NCBI Taxonomy" id="2743976"/>
    <lineage>
        <taxon>Bacteria</taxon>
        <taxon>Pseudomonadati</taxon>
        <taxon>Chlorobiota</taxon>
        <taxon>Chlorobiia</taxon>
        <taxon>Chlorobiales</taxon>
        <taxon>Chlorobiaceae</taxon>
        <taxon>Prosthecochloris</taxon>
    </lineage>
</organism>
<dbReference type="InterPro" id="IPR000073">
    <property type="entry name" value="AB_hydrolase_1"/>
</dbReference>
<dbReference type="HAMAP" id="MF_01660">
    <property type="entry name" value="MenH"/>
    <property type="match status" value="1"/>
</dbReference>
<proteinExistence type="inferred from homology"/>
<keyword evidence="2 3" id="KW-0456">Lyase</keyword>
<reference evidence="5 6" key="1">
    <citation type="journal article" date="2020" name="Microorganisms">
        <title>Simultaneous Genome Sequencing of Prosthecochloris ethylica and Desulfuromonas acetoxidans within a Syntrophic Mixture Reveals Unique Pili and Protein Interactions.</title>
        <authorList>
            <person name="Kyndt J.A."/>
            <person name="Van Beeumen J.J."/>
            <person name="Meyer T.E."/>
        </authorList>
    </citation>
    <scope>NUCLEOTIDE SEQUENCE [LARGE SCALE GENOMIC DNA]</scope>
    <source>
        <strain evidence="5 6">N3</strain>
    </source>
</reference>
<evidence type="ECO:0000313" key="6">
    <source>
        <dbReference type="Proteomes" id="UP000619838"/>
    </source>
</evidence>
<comment type="pathway">
    <text evidence="3">Quinol/quinone metabolism; 1,4-dihydroxy-2-naphthoate biosynthesis; 1,4-dihydroxy-2-naphthoate from chorismate: step 3/7.</text>
</comment>
<dbReference type="RefSeq" id="WP_114607720.1">
    <property type="nucleotide sequence ID" value="NZ_JABVZQ010000002.1"/>
</dbReference>
<dbReference type="EMBL" id="JADGII010000001">
    <property type="protein sequence ID" value="MBF0635612.1"/>
    <property type="molecule type" value="Genomic_DNA"/>
</dbReference>
<comment type="pathway">
    <text evidence="3">Quinol/quinone metabolism; menaquinone biosynthesis.</text>
</comment>
<comment type="catalytic activity">
    <reaction evidence="3">
        <text>5-enolpyruvoyl-6-hydroxy-2-succinyl-cyclohex-3-ene-1-carboxylate = (1R,6R)-6-hydroxy-2-succinyl-cyclohexa-2,4-diene-1-carboxylate + pyruvate</text>
        <dbReference type="Rhea" id="RHEA:25597"/>
        <dbReference type="ChEBI" id="CHEBI:15361"/>
        <dbReference type="ChEBI" id="CHEBI:58689"/>
        <dbReference type="ChEBI" id="CHEBI:58818"/>
        <dbReference type="EC" id="4.2.99.20"/>
    </reaction>
</comment>
<keyword evidence="6" id="KW-1185">Reference proteome</keyword>
<dbReference type="PANTHER" id="PTHR42916:SF1">
    <property type="entry name" value="PROTEIN PHYLLO, CHLOROPLASTIC"/>
    <property type="match status" value="1"/>
</dbReference>
<protein>
    <recommendedName>
        <fullName evidence="3">Putative 2-succinyl-6-hydroxy-2,4-cyclohexadiene-1-carboxylate synthase</fullName>
        <shortName evidence="3">SHCHC synthase</shortName>
        <ecNumber evidence="3">4.2.99.20</ecNumber>
    </recommendedName>
</protein>
<evidence type="ECO:0000256" key="3">
    <source>
        <dbReference type="HAMAP-Rule" id="MF_01660"/>
    </source>
</evidence>
<dbReference type="NCBIfam" id="TIGR03695">
    <property type="entry name" value="menH_SHCHC"/>
    <property type="match status" value="1"/>
</dbReference>
<feature type="domain" description="AB hydrolase-1" evidence="4">
    <location>
        <begin position="23"/>
        <end position="252"/>
    </location>
</feature>
<comment type="function">
    <text evidence="3">Catalyzes a proton abstraction reaction that results in 2,5-elimination of pyruvate from 2-succinyl-5-enolpyruvyl-6-hydroxy-3-cyclohexene-1-carboxylate (SEPHCHC) and the formation of 2-succinyl-6-hydroxy-2,4-cyclohexadiene-1-carboxylate (SHCHC).</text>
</comment>
<keyword evidence="1 3" id="KW-0474">Menaquinone biosynthesis</keyword>
<comment type="similarity">
    <text evidence="3">Belongs to the AB hydrolase superfamily. MenH family.</text>
</comment>
<dbReference type="EC" id="4.2.99.20" evidence="3"/>
<sequence length="272" mass="30550">MRIDRGRTAFNIETTGPQNAPGIVFLHGFLGSADDWLPVAEELSDSYRCFLVDLPGHGRTTAGSDDEFRFGTVVRNLSDLIGHLPASRLHLAGYSMGGRIALALLLSTPHLFRSAVIISASPGLRDETSRCERRKHDDRLAGRLEENFEEFLEFWYNLPLFAPLKASASFDAVLDARRRNSPHLLAMALQGMSTGRQPSCWEQLPQNRLPVRFLAGQKDTKYVEIGRQMVNLCPGSSLDILPGCGHTPQLEHRRLFTERLLNFFNMIDHHDL</sequence>
<dbReference type="SUPFAM" id="SSF53474">
    <property type="entry name" value="alpha/beta-Hydrolases"/>
    <property type="match status" value="1"/>
</dbReference>
<dbReference type="Proteomes" id="UP000619838">
    <property type="component" value="Unassembled WGS sequence"/>
</dbReference>
<name>A0ABR9XP16_9CHLB</name>
<dbReference type="InterPro" id="IPR022485">
    <property type="entry name" value="SHCHC_synthase_MenH"/>
</dbReference>
<dbReference type="GO" id="GO:0070205">
    <property type="term" value="F:2-succinyl-6-hydroxy-2,4-cyclohexadiene-1-carboxylate synthase activity"/>
    <property type="evidence" value="ECO:0007669"/>
    <property type="project" value="UniProtKB-EC"/>
</dbReference>